<evidence type="ECO:0000259" key="6">
    <source>
        <dbReference type="PROSITE" id="PS50110"/>
    </source>
</evidence>
<dbReference type="SMART" id="SM00342">
    <property type="entry name" value="HTH_ARAC"/>
    <property type="match status" value="1"/>
</dbReference>
<dbReference type="RefSeq" id="WP_013700496.1">
    <property type="nucleotide sequence ID" value="NC_015385.1"/>
</dbReference>
<dbReference type="InterPro" id="IPR018062">
    <property type="entry name" value="HTH_AraC-typ_CS"/>
</dbReference>
<protein>
    <submittedName>
        <fullName evidence="7">Two component transcriptional regulator, AraC family</fullName>
    </submittedName>
</protein>
<evidence type="ECO:0000256" key="4">
    <source>
        <dbReference type="PROSITE-ProRule" id="PRU00169"/>
    </source>
</evidence>
<dbReference type="HOGENOM" id="CLU_000445_5_0_12"/>
<dbReference type="Pfam" id="PF00072">
    <property type="entry name" value="Response_reg"/>
    <property type="match status" value="1"/>
</dbReference>
<dbReference type="PRINTS" id="PR00032">
    <property type="entry name" value="HTHARAC"/>
</dbReference>
<feature type="domain" description="HTH araC/xylS-type" evidence="5">
    <location>
        <begin position="417"/>
        <end position="515"/>
    </location>
</feature>
<dbReference type="PANTHER" id="PTHR43280">
    <property type="entry name" value="ARAC-FAMILY TRANSCRIPTIONAL REGULATOR"/>
    <property type="match status" value="1"/>
</dbReference>
<evidence type="ECO:0000256" key="1">
    <source>
        <dbReference type="ARBA" id="ARBA00023015"/>
    </source>
</evidence>
<dbReference type="InterPro" id="IPR009057">
    <property type="entry name" value="Homeodomain-like_sf"/>
</dbReference>
<dbReference type="OrthoDB" id="327083at2"/>
<reference evidence="8" key="2">
    <citation type="submission" date="2011-04" db="EMBL/GenBank/DDBJ databases">
        <title>The complete genome of chromosome of Treponema succinifaciens DSM 2489.</title>
        <authorList>
            <person name="Lucas S."/>
            <person name="Copeland A."/>
            <person name="Lapidus A."/>
            <person name="Bruce D."/>
            <person name="Goodwin L."/>
            <person name="Pitluck S."/>
            <person name="Peters L."/>
            <person name="Kyrpides N."/>
            <person name="Mavromatis K."/>
            <person name="Ivanova N."/>
            <person name="Ovchinnikova G."/>
            <person name="Teshima H."/>
            <person name="Detter J.C."/>
            <person name="Tapia R."/>
            <person name="Han C."/>
            <person name="Land M."/>
            <person name="Hauser L."/>
            <person name="Markowitz V."/>
            <person name="Cheng J.-F."/>
            <person name="Hugenholtz P."/>
            <person name="Woyke T."/>
            <person name="Wu D."/>
            <person name="Gronow S."/>
            <person name="Wellnitz S."/>
            <person name="Brambilla E."/>
            <person name="Klenk H.-P."/>
            <person name="Eisen J.A."/>
        </authorList>
    </citation>
    <scope>NUCLEOTIDE SEQUENCE [LARGE SCALE GENOMIC DNA]</scope>
    <source>
        <strain evidence="8">ATCC 33096 / DSM 2489 / 6091</strain>
    </source>
</reference>
<keyword evidence="8" id="KW-1185">Reference proteome</keyword>
<dbReference type="eggNOG" id="COG2207">
    <property type="taxonomic scope" value="Bacteria"/>
</dbReference>
<keyword evidence="1" id="KW-0805">Transcription regulation</keyword>
<keyword evidence="2" id="KW-0238">DNA-binding</keyword>
<dbReference type="CDD" id="cd17536">
    <property type="entry name" value="REC_YesN-like"/>
    <property type="match status" value="1"/>
</dbReference>
<dbReference type="PROSITE" id="PS50110">
    <property type="entry name" value="RESPONSE_REGULATORY"/>
    <property type="match status" value="1"/>
</dbReference>
<reference evidence="7 8" key="1">
    <citation type="journal article" date="2011" name="Stand. Genomic Sci.">
        <title>Complete genome sequence of Treponema succinifaciens type strain (6091).</title>
        <authorList>
            <person name="Han C."/>
            <person name="Gronow S."/>
            <person name="Teshima H."/>
            <person name="Lapidus A."/>
            <person name="Nolan M."/>
            <person name="Lucas S."/>
            <person name="Hammon N."/>
            <person name="Deshpande S."/>
            <person name="Cheng J.F."/>
            <person name="Zeytun A."/>
            <person name="Tapia R."/>
            <person name="Goodwin L."/>
            <person name="Pitluck S."/>
            <person name="Liolios K."/>
            <person name="Pagani I."/>
            <person name="Ivanova N."/>
            <person name="Mavromatis K."/>
            <person name="Mikhailova N."/>
            <person name="Huntemann M."/>
            <person name="Pati A."/>
            <person name="Chen A."/>
            <person name="Palaniappan K."/>
            <person name="Land M."/>
            <person name="Hauser L."/>
            <person name="Brambilla E.M."/>
            <person name="Rohde M."/>
            <person name="Goker M."/>
            <person name="Woyke T."/>
            <person name="Bristow J."/>
            <person name="Eisen J.A."/>
            <person name="Markowitz V."/>
            <person name="Hugenholtz P."/>
            <person name="Kyrpides N.C."/>
            <person name="Klenk H.P."/>
            <person name="Detter J.C."/>
        </authorList>
    </citation>
    <scope>NUCLEOTIDE SEQUENCE [LARGE SCALE GENOMIC DNA]</scope>
    <source>
        <strain evidence="8">ATCC 33096 / DSM 2489 / 6091</strain>
    </source>
</reference>
<accession>F2NWY6</accession>
<dbReference type="eggNOG" id="COG4753">
    <property type="taxonomic scope" value="Bacteria"/>
</dbReference>
<dbReference type="AlphaFoldDB" id="F2NWY6"/>
<dbReference type="Proteomes" id="UP000006852">
    <property type="component" value="Chromosome"/>
</dbReference>
<evidence type="ECO:0000256" key="3">
    <source>
        <dbReference type="ARBA" id="ARBA00023163"/>
    </source>
</evidence>
<dbReference type="InterPro" id="IPR011006">
    <property type="entry name" value="CheY-like_superfamily"/>
</dbReference>
<dbReference type="KEGG" id="tsu:Tresu_0222"/>
<dbReference type="PROSITE" id="PS01124">
    <property type="entry name" value="HTH_ARAC_FAMILY_2"/>
    <property type="match status" value="1"/>
</dbReference>
<dbReference type="InterPro" id="IPR001789">
    <property type="entry name" value="Sig_transdc_resp-reg_receiver"/>
</dbReference>
<evidence type="ECO:0000313" key="7">
    <source>
        <dbReference type="EMBL" id="AEB13185.1"/>
    </source>
</evidence>
<gene>
    <name evidence="7" type="ordered locus">Tresu_0222</name>
</gene>
<dbReference type="GO" id="GO:0003700">
    <property type="term" value="F:DNA-binding transcription factor activity"/>
    <property type="evidence" value="ECO:0007669"/>
    <property type="project" value="InterPro"/>
</dbReference>
<keyword evidence="4" id="KW-0597">Phosphoprotein</keyword>
<organism evidence="7 8">
    <name type="scientific">Treponema succinifaciens (strain ATCC 33096 / DSM 2489 / 6091)</name>
    <dbReference type="NCBI Taxonomy" id="869209"/>
    <lineage>
        <taxon>Bacteria</taxon>
        <taxon>Pseudomonadati</taxon>
        <taxon>Spirochaetota</taxon>
        <taxon>Spirochaetia</taxon>
        <taxon>Spirochaetales</taxon>
        <taxon>Treponemataceae</taxon>
        <taxon>Treponema</taxon>
    </lineage>
</organism>
<evidence type="ECO:0000256" key="2">
    <source>
        <dbReference type="ARBA" id="ARBA00023125"/>
    </source>
</evidence>
<dbReference type="SMART" id="SM00448">
    <property type="entry name" value="REC"/>
    <property type="match status" value="1"/>
</dbReference>
<evidence type="ECO:0000259" key="5">
    <source>
        <dbReference type="PROSITE" id="PS01124"/>
    </source>
</evidence>
<dbReference type="Gene3D" id="1.10.10.60">
    <property type="entry name" value="Homeodomain-like"/>
    <property type="match status" value="2"/>
</dbReference>
<name>F2NWY6_TRES6</name>
<sequence length="522" mass="58994">MYNILTCDDEQIMIDSLQFIIKKNFEGQVNLFSALSGSDAVSIVSREKIDIIFMDINMPGMSGLDAISCIKSLKPSAVIIVLSAFDKFQYAQEAMNIGAYKYITKPVNRNIVIQTVRNAMNLVDERNGTTSGNLELQKKLDIVYPMIESDFIYSCIFSKAKNEDFKSYLDYFNMKVDEFFFACIEIPGSEKNIYEACAKIRKIISQKFKCLAGSFMTNRVAVFVSMEKSAEIFEDDFHSAAREIFTLLSVEIGQKLRAGISNISGKLEEVSDRCKDAIQALNRTSPDGGLLFSDELLNSSSGDEKIQELCERILNRLKLGDAAGVQFLAEHYIGELYEQNFPLDKIKGNIFEILIEAKNSAKSASSSWKNAAFENIFSDLSKIDSKTELLNFFKNRLSECAAFICSSKDEKENPLVKKVFGYIQEHIAENFSLDDAASFAGVSSFYLSKLFKEETGETFINYVTDRRLEKGRLMLCETELSIKEISAEIGYNDQNYFSRIFKNKFGISPTDFRNTNRNSESL</sequence>
<dbReference type="SUPFAM" id="SSF46689">
    <property type="entry name" value="Homeodomain-like"/>
    <property type="match status" value="2"/>
</dbReference>
<dbReference type="STRING" id="869209.Tresu_0222"/>
<dbReference type="Gene3D" id="3.40.50.2300">
    <property type="match status" value="1"/>
</dbReference>
<dbReference type="GO" id="GO:0043565">
    <property type="term" value="F:sequence-specific DNA binding"/>
    <property type="evidence" value="ECO:0007669"/>
    <property type="project" value="InterPro"/>
</dbReference>
<dbReference type="InterPro" id="IPR018060">
    <property type="entry name" value="HTH_AraC"/>
</dbReference>
<dbReference type="PANTHER" id="PTHR43280:SF10">
    <property type="entry name" value="REGULATORY PROTEIN POCR"/>
    <property type="match status" value="1"/>
</dbReference>
<evidence type="ECO:0000313" key="8">
    <source>
        <dbReference type="Proteomes" id="UP000006852"/>
    </source>
</evidence>
<dbReference type="InterPro" id="IPR020449">
    <property type="entry name" value="Tscrpt_reg_AraC-type_HTH"/>
</dbReference>
<dbReference type="EMBL" id="CP002631">
    <property type="protein sequence ID" value="AEB13185.1"/>
    <property type="molecule type" value="Genomic_DNA"/>
</dbReference>
<dbReference type="GO" id="GO:0000160">
    <property type="term" value="P:phosphorelay signal transduction system"/>
    <property type="evidence" value="ECO:0007669"/>
    <property type="project" value="InterPro"/>
</dbReference>
<feature type="modified residue" description="4-aspartylphosphate" evidence="4">
    <location>
        <position position="55"/>
    </location>
</feature>
<dbReference type="Pfam" id="PF12833">
    <property type="entry name" value="HTH_18"/>
    <property type="match status" value="1"/>
</dbReference>
<keyword evidence="3" id="KW-0804">Transcription</keyword>
<dbReference type="GeneID" id="302997461"/>
<proteinExistence type="predicted"/>
<feature type="domain" description="Response regulatory" evidence="6">
    <location>
        <begin position="3"/>
        <end position="120"/>
    </location>
</feature>
<dbReference type="SUPFAM" id="SSF52172">
    <property type="entry name" value="CheY-like"/>
    <property type="match status" value="1"/>
</dbReference>
<dbReference type="PROSITE" id="PS00041">
    <property type="entry name" value="HTH_ARAC_FAMILY_1"/>
    <property type="match status" value="1"/>
</dbReference>